<feature type="non-terminal residue" evidence="1">
    <location>
        <position position="67"/>
    </location>
</feature>
<name>A0A0B6YEH0_9EUPU</name>
<proteinExistence type="predicted"/>
<dbReference type="EMBL" id="HACG01007752">
    <property type="protein sequence ID" value="CEK54617.1"/>
    <property type="molecule type" value="Transcribed_RNA"/>
</dbReference>
<organism evidence="1">
    <name type="scientific">Arion vulgaris</name>
    <dbReference type="NCBI Taxonomy" id="1028688"/>
    <lineage>
        <taxon>Eukaryota</taxon>
        <taxon>Metazoa</taxon>
        <taxon>Spiralia</taxon>
        <taxon>Lophotrochozoa</taxon>
        <taxon>Mollusca</taxon>
        <taxon>Gastropoda</taxon>
        <taxon>Heterobranchia</taxon>
        <taxon>Euthyneura</taxon>
        <taxon>Panpulmonata</taxon>
        <taxon>Eupulmonata</taxon>
        <taxon>Stylommatophora</taxon>
        <taxon>Helicina</taxon>
        <taxon>Arionoidea</taxon>
        <taxon>Arionidae</taxon>
        <taxon>Arion</taxon>
    </lineage>
</organism>
<gene>
    <name evidence="1" type="primary">ORF23270</name>
</gene>
<dbReference type="AlphaFoldDB" id="A0A0B6YEH0"/>
<feature type="non-terminal residue" evidence="1">
    <location>
        <position position="1"/>
    </location>
</feature>
<accession>A0A0B6YEH0</accession>
<sequence>YNQICVINVLSKKSSAKEHIYQPNLLKRSKPSYRKKSAVDWKTNIEYDYGKVVLNDLSRTEQVIIFR</sequence>
<protein>
    <submittedName>
        <fullName evidence="1">Uncharacterized protein</fullName>
    </submittedName>
</protein>
<reference evidence="1" key="1">
    <citation type="submission" date="2014-12" db="EMBL/GenBank/DDBJ databases">
        <title>Insight into the proteome of Arion vulgaris.</title>
        <authorList>
            <person name="Aradska J."/>
            <person name="Bulat T."/>
            <person name="Smidak R."/>
            <person name="Sarate P."/>
            <person name="Gangsoo J."/>
            <person name="Sialana F."/>
            <person name="Bilban M."/>
            <person name="Lubec G."/>
        </authorList>
    </citation>
    <scope>NUCLEOTIDE SEQUENCE</scope>
    <source>
        <tissue evidence="1">Skin</tissue>
    </source>
</reference>
<evidence type="ECO:0000313" key="1">
    <source>
        <dbReference type="EMBL" id="CEK54617.1"/>
    </source>
</evidence>